<keyword evidence="1" id="KW-0808">Transferase</keyword>
<dbReference type="EMBL" id="JACXAE010000054">
    <property type="protein sequence ID" value="MBD2773543.1"/>
    <property type="molecule type" value="Genomic_DNA"/>
</dbReference>
<protein>
    <submittedName>
        <fullName evidence="1">Sensor histidine kinase</fullName>
    </submittedName>
</protein>
<dbReference type="AlphaFoldDB" id="A0A8J6XG50"/>
<reference evidence="1" key="1">
    <citation type="submission" date="2020-09" db="EMBL/GenBank/DDBJ databases">
        <title>Iningainema tapete sp. nov. (Scytonemataceae, Cyanobacteria) from greenhouses in central Florida (USA) produces two types of nodularin with biosynthetic potential for microcystin-LR and anabaenopeptins.</title>
        <authorList>
            <person name="Berthold D.E."/>
            <person name="Lefler F.W."/>
            <person name="Huang I.-S."/>
            <person name="Abdulla H."/>
            <person name="Zimba P.V."/>
            <person name="Laughinghouse H.D. IV."/>
        </authorList>
    </citation>
    <scope>NUCLEOTIDE SEQUENCE</scope>
    <source>
        <strain evidence="1">BLCCT55</strain>
    </source>
</reference>
<accession>A0A8J6XG50</accession>
<keyword evidence="2" id="KW-1185">Reference proteome</keyword>
<evidence type="ECO:0000313" key="1">
    <source>
        <dbReference type="EMBL" id="MBD2773543.1"/>
    </source>
</evidence>
<proteinExistence type="predicted"/>
<dbReference type="GO" id="GO:0016301">
    <property type="term" value="F:kinase activity"/>
    <property type="evidence" value="ECO:0007669"/>
    <property type="project" value="UniProtKB-KW"/>
</dbReference>
<sequence>MSLILKVPTINDKPKDFDCLFQLWQQVQECTKEVIFDFSECYFLQQNAVAFLGGLARLVESRGGKAIFNWDTVKNHISMNLKQNGFMYAFNGDEEPWQGNSIPYREDRCQNRDDLVYYLAEQWFGRGWVHISNLLRGVIVGTTLEIYANAFEHGRTDIGVFSCGQHYPKLGELKLTVVDFGVGIPHNVRDFQNNFRLPAAEALKWAFQPGTTTRTGDVTGGIGLDYLKQFVHINKGKLQILSHDGCATIDEKQEIYENRQTFFGGTLVNITLLCDESYYALDFEPDEEPSFEGV</sequence>
<organism evidence="1 2">
    <name type="scientific">Iningainema tapete BLCC-T55</name>
    <dbReference type="NCBI Taxonomy" id="2748662"/>
    <lineage>
        <taxon>Bacteria</taxon>
        <taxon>Bacillati</taxon>
        <taxon>Cyanobacteriota</taxon>
        <taxon>Cyanophyceae</taxon>
        <taxon>Nostocales</taxon>
        <taxon>Scytonemataceae</taxon>
        <taxon>Iningainema tapete</taxon>
    </lineage>
</organism>
<dbReference type="InterPro" id="IPR036890">
    <property type="entry name" value="HATPase_C_sf"/>
</dbReference>
<keyword evidence="1" id="KW-0418">Kinase</keyword>
<dbReference type="SUPFAM" id="SSF55874">
    <property type="entry name" value="ATPase domain of HSP90 chaperone/DNA topoisomerase II/histidine kinase"/>
    <property type="match status" value="1"/>
</dbReference>
<dbReference type="Gene3D" id="3.30.565.10">
    <property type="entry name" value="Histidine kinase-like ATPase, C-terminal domain"/>
    <property type="match status" value="1"/>
</dbReference>
<comment type="caution">
    <text evidence="1">The sequence shown here is derived from an EMBL/GenBank/DDBJ whole genome shotgun (WGS) entry which is preliminary data.</text>
</comment>
<name>A0A8J6XG50_9CYAN</name>
<evidence type="ECO:0000313" key="2">
    <source>
        <dbReference type="Proteomes" id="UP000629098"/>
    </source>
</evidence>
<dbReference type="Proteomes" id="UP000629098">
    <property type="component" value="Unassembled WGS sequence"/>
</dbReference>
<gene>
    <name evidence="1" type="ORF">ICL16_16045</name>
</gene>
<dbReference type="RefSeq" id="WP_190829467.1">
    <property type="nucleotide sequence ID" value="NZ_CAWPPI010000054.1"/>
</dbReference>